<keyword evidence="1" id="KW-0805">Transcription regulation</keyword>
<feature type="domain" description="HTH luxR-type" evidence="4">
    <location>
        <begin position="74"/>
        <end position="139"/>
    </location>
</feature>
<dbReference type="InterPro" id="IPR036388">
    <property type="entry name" value="WH-like_DNA-bd_sf"/>
</dbReference>
<dbReference type="Gene3D" id="1.10.10.10">
    <property type="entry name" value="Winged helix-like DNA-binding domain superfamily/Winged helix DNA-binding domain"/>
    <property type="match status" value="1"/>
</dbReference>
<evidence type="ECO:0000256" key="2">
    <source>
        <dbReference type="ARBA" id="ARBA00023125"/>
    </source>
</evidence>
<dbReference type="AlphaFoldDB" id="A0A250KX12"/>
<dbReference type="PANTHER" id="PTHR44688:SF16">
    <property type="entry name" value="DNA-BINDING TRANSCRIPTIONAL ACTIVATOR DEVR_DOSR"/>
    <property type="match status" value="1"/>
</dbReference>
<dbReference type="RefSeq" id="WP_197716590.1">
    <property type="nucleotide sequence ID" value="NZ_AP017928.1"/>
</dbReference>
<dbReference type="SUPFAM" id="SSF46894">
    <property type="entry name" value="C-terminal effector domain of the bipartite response regulators"/>
    <property type="match status" value="1"/>
</dbReference>
<evidence type="ECO:0000256" key="1">
    <source>
        <dbReference type="ARBA" id="ARBA00023015"/>
    </source>
</evidence>
<dbReference type="CDD" id="cd06170">
    <property type="entry name" value="LuxR_C_like"/>
    <property type="match status" value="1"/>
</dbReference>
<dbReference type="KEGG" id="mmai:sS8_4260"/>
<dbReference type="GO" id="GO:0003677">
    <property type="term" value="F:DNA binding"/>
    <property type="evidence" value="ECO:0007669"/>
    <property type="project" value="UniProtKB-KW"/>
</dbReference>
<dbReference type="SMART" id="SM00421">
    <property type="entry name" value="HTH_LUXR"/>
    <property type="match status" value="1"/>
</dbReference>
<dbReference type="PROSITE" id="PS00622">
    <property type="entry name" value="HTH_LUXR_1"/>
    <property type="match status" value="1"/>
</dbReference>
<evidence type="ECO:0000256" key="3">
    <source>
        <dbReference type="ARBA" id="ARBA00023163"/>
    </source>
</evidence>
<organism evidence="5 6">
    <name type="scientific">Methylocaldum marinum</name>
    <dbReference type="NCBI Taxonomy" id="1432792"/>
    <lineage>
        <taxon>Bacteria</taxon>
        <taxon>Pseudomonadati</taxon>
        <taxon>Pseudomonadota</taxon>
        <taxon>Gammaproteobacteria</taxon>
        <taxon>Methylococcales</taxon>
        <taxon>Methylococcaceae</taxon>
        <taxon>Methylocaldum</taxon>
    </lineage>
</organism>
<keyword evidence="3" id="KW-0804">Transcription</keyword>
<evidence type="ECO:0000259" key="4">
    <source>
        <dbReference type="PROSITE" id="PS50043"/>
    </source>
</evidence>
<proteinExistence type="predicted"/>
<keyword evidence="2" id="KW-0238">DNA-binding</keyword>
<dbReference type="PANTHER" id="PTHR44688">
    <property type="entry name" value="DNA-BINDING TRANSCRIPTIONAL ACTIVATOR DEVR_DOSR"/>
    <property type="match status" value="1"/>
</dbReference>
<dbReference type="EMBL" id="AP017928">
    <property type="protein sequence ID" value="BBA36190.1"/>
    <property type="molecule type" value="Genomic_DNA"/>
</dbReference>
<evidence type="ECO:0000313" key="5">
    <source>
        <dbReference type="EMBL" id="BBA36190.1"/>
    </source>
</evidence>
<gene>
    <name evidence="5" type="ORF">sS8_4260</name>
</gene>
<dbReference type="PRINTS" id="PR00038">
    <property type="entry name" value="HTHLUXR"/>
</dbReference>
<evidence type="ECO:0000313" key="6">
    <source>
        <dbReference type="Proteomes" id="UP000266313"/>
    </source>
</evidence>
<keyword evidence="6" id="KW-1185">Reference proteome</keyword>
<sequence>MKNDRHSMPAPCTIASADIVGEFRVGDNWYWITKIRTDAVSDTEQSKNNVLCRFDLNGQQCSIIQVASESIEEIRSLTELLTARELQIAALVAMGCANKRVARLLNISEWTVATYLRRIYMKLGVETRAAMASRCASLIRRDGCGHPVQ</sequence>
<accession>A0A250KX12</accession>
<dbReference type="InterPro" id="IPR016032">
    <property type="entry name" value="Sig_transdc_resp-reg_C-effctor"/>
</dbReference>
<name>A0A250KX12_9GAMM</name>
<dbReference type="InterPro" id="IPR000792">
    <property type="entry name" value="Tscrpt_reg_LuxR_C"/>
</dbReference>
<dbReference type="Pfam" id="PF00196">
    <property type="entry name" value="GerE"/>
    <property type="match status" value="1"/>
</dbReference>
<protein>
    <recommendedName>
        <fullName evidence="4">HTH luxR-type domain-containing protein</fullName>
    </recommendedName>
</protein>
<dbReference type="Proteomes" id="UP000266313">
    <property type="component" value="Chromosome"/>
</dbReference>
<reference evidence="5 6" key="1">
    <citation type="submission" date="2016-12" db="EMBL/GenBank/DDBJ databases">
        <title>Genome sequencing of Methylocaldum marinum.</title>
        <authorList>
            <person name="Takeuchi M."/>
            <person name="Kamagata Y."/>
            <person name="Hiraoka S."/>
            <person name="Oshima K."/>
            <person name="Hattori M."/>
            <person name="Iwasaki W."/>
        </authorList>
    </citation>
    <scope>NUCLEOTIDE SEQUENCE [LARGE SCALE GENOMIC DNA]</scope>
    <source>
        <strain evidence="5 6">S8</strain>
    </source>
</reference>
<dbReference type="PROSITE" id="PS50043">
    <property type="entry name" value="HTH_LUXR_2"/>
    <property type="match status" value="1"/>
</dbReference>
<dbReference type="GO" id="GO:0006355">
    <property type="term" value="P:regulation of DNA-templated transcription"/>
    <property type="evidence" value="ECO:0007669"/>
    <property type="project" value="InterPro"/>
</dbReference>